<evidence type="ECO:0000313" key="4">
    <source>
        <dbReference type="EMBL" id="WNM59109.1"/>
    </source>
</evidence>
<dbReference type="InterPro" id="IPR036388">
    <property type="entry name" value="WH-like_DNA-bd_sf"/>
</dbReference>
<keyword evidence="5" id="KW-1185">Reference proteome</keyword>
<dbReference type="PANTHER" id="PTHR43022:SF1">
    <property type="entry name" value="PROTEIN SMF"/>
    <property type="match status" value="1"/>
</dbReference>
<dbReference type="InterPro" id="IPR010994">
    <property type="entry name" value="RuvA_2-like"/>
</dbReference>
<dbReference type="EMBL" id="CP116967">
    <property type="protein sequence ID" value="WNM59109.1"/>
    <property type="molecule type" value="Genomic_DNA"/>
</dbReference>
<accession>A0AA96GBP9</accession>
<name>A0AA96GBP9_9BACT</name>
<gene>
    <name evidence="4" type="primary">dprA</name>
    <name evidence="4" type="ORF">PP769_04925</name>
</gene>
<dbReference type="Pfam" id="PF02481">
    <property type="entry name" value="DNA_processg_A"/>
    <property type="match status" value="1"/>
</dbReference>
<proteinExistence type="inferred from homology"/>
<dbReference type="Proteomes" id="UP001302719">
    <property type="component" value="Chromosome"/>
</dbReference>
<dbReference type="KEGG" id="nall:PP769_04925"/>
<dbReference type="GO" id="GO:0009294">
    <property type="term" value="P:DNA-mediated transformation"/>
    <property type="evidence" value="ECO:0007669"/>
    <property type="project" value="InterPro"/>
</dbReference>
<evidence type="ECO:0000313" key="5">
    <source>
        <dbReference type="Proteomes" id="UP001302719"/>
    </source>
</evidence>
<feature type="domain" description="Smf/DprA SLOG" evidence="2">
    <location>
        <begin position="83"/>
        <end position="291"/>
    </location>
</feature>
<dbReference type="RefSeq" id="WP_312645794.1">
    <property type="nucleotide sequence ID" value="NZ_CP116967.1"/>
</dbReference>
<dbReference type="Pfam" id="PF14520">
    <property type="entry name" value="HHH_5"/>
    <property type="match status" value="1"/>
</dbReference>
<evidence type="ECO:0000259" key="2">
    <source>
        <dbReference type="Pfam" id="PF02481"/>
    </source>
</evidence>
<feature type="domain" description="DprA winged helix" evidence="3">
    <location>
        <begin position="312"/>
        <end position="369"/>
    </location>
</feature>
<comment type="similarity">
    <text evidence="1">Belongs to the DprA/Smf family.</text>
</comment>
<dbReference type="AlphaFoldDB" id="A0AA96GBP9"/>
<dbReference type="NCBIfam" id="TIGR00732">
    <property type="entry name" value="dprA"/>
    <property type="match status" value="1"/>
</dbReference>
<dbReference type="Gene3D" id="1.10.10.10">
    <property type="entry name" value="Winged helix-like DNA-binding domain superfamily/Winged helix DNA-binding domain"/>
    <property type="match status" value="1"/>
</dbReference>
<evidence type="ECO:0000256" key="1">
    <source>
        <dbReference type="ARBA" id="ARBA00006525"/>
    </source>
</evidence>
<dbReference type="InterPro" id="IPR003488">
    <property type="entry name" value="DprA"/>
</dbReference>
<dbReference type="Pfam" id="PF17782">
    <property type="entry name" value="WHD_DprA"/>
    <property type="match status" value="1"/>
</dbReference>
<dbReference type="InterPro" id="IPR057666">
    <property type="entry name" value="DrpA_SLOG"/>
</dbReference>
<dbReference type="SUPFAM" id="SSF102405">
    <property type="entry name" value="MCP/YpsA-like"/>
    <property type="match status" value="1"/>
</dbReference>
<organism evidence="4 5">
    <name type="scientific">Candidatus Nitrospira allomarina</name>
    <dbReference type="NCBI Taxonomy" id="3020900"/>
    <lineage>
        <taxon>Bacteria</taxon>
        <taxon>Pseudomonadati</taxon>
        <taxon>Nitrospirota</taxon>
        <taxon>Nitrospiria</taxon>
        <taxon>Nitrospirales</taxon>
        <taxon>Nitrospiraceae</taxon>
        <taxon>Nitrospira</taxon>
    </lineage>
</organism>
<dbReference type="Gene3D" id="3.40.50.450">
    <property type="match status" value="1"/>
</dbReference>
<evidence type="ECO:0000259" key="3">
    <source>
        <dbReference type="Pfam" id="PF17782"/>
    </source>
</evidence>
<sequence>MTAPLQGWLELLAVKGLGPVTYTRLINRFGSPEAIRSLNAHTLVSIGEISPSLARALHQPISAEAQDHIAKELQAVQDGRYSILTLADAHYPPRLKTITDPPPVLWYTGQLQDRDQQALAVVGSRKGSHIGRTFTRQLSGDLAALGFTVVSGLARGIDAAAHEGALATSGRTLAVLGCGINRTYPPEHGPLRQRIEQQGAVLSEFPMGTPPHSYHFPQRNRIISGLSLGVIVAEATSRSGSLITARMALEQNREVFAVPGNVTNTLTRGPHRLIKEGAKLVESSFDVVEEILPMLEPSFREQLEKQQGALQPQSSAPSLGAEEQHLFDCLSLEPVSLDDLITQCTYAPSEVMSILLSLEIKGLIKQIPGLQYLRMSIR</sequence>
<dbReference type="InterPro" id="IPR041614">
    <property type="entry name" value="DprA_WH"/>
</dbReference>
<reference evidence="4 5" key="1">
    <citation type="submission" date="2023-01" db="EMBL/GenBank/DDBJ databases">
        <title>Cultivation and genomic characterization of new, ubiquitous marine nitrite-oxidizing bacteria from the Nitrospirales.</title>
        <authorList>
            <person name="Mueller A.J."/>
            <person name="Daebeler A."/>
            <person name="Herbold C.W."/>
            <person name="Kirkegaard R.H."/>
            <person name="Daims H."/>
        </authorList>
    </citation>
    <scope>NUCLEOTIDE SEQUENCE [LARGE SCALE GENOMIC DNA]</scope>
    <source>
        <strain evidence="4 5">VA</strain>
    </source>
</reference>
<protein>
    <submittedName>
        <fullName evidence="4">DNA-processing protein DprA</fullName>
    </submittedName>
</protein>
<dbReference type="PANTHER" id="PTHR43022">
    <property type="entry name" value="PROTEIN SMF"/>
    <property type="match status" value="1"/>
</dbReference>
<dbReference type="SUPFAM" id="SSF47781">
    <property type="entry name" value="RuvA domain 2-like"/>
    <property type="match status" value="1"/>
</dbReference>